<reference evidence="2" key="1">
    <citation type="journal article" date="2024" name="Proc. Natl. Acad. Sci. U.S.A.">
        <title>Extraordinary preservation of gene collinearity over three hundred million years revealed in homosporous lycophytes.</title>
        <authorList>
            <person name="Li C."/>
            <person name="Wickell D."/>
            <person name="Kuo L.Y."/>
            <person name="Chen X."/>
            <person name="Nie B."/>
            <person name="Liao X."/>
            <person name="Peng D."/>
            <person name="Ji J."/>
            <person name="Jenkins J."/>
            <person name="Williams M."/>
            <person name="Shu S."/>
            <person name="Plott C."/>
            <person name="Barry K."/>
            <person name="Rajasekar S."/>
            <person name="Grimwood J."/>
            <person name="Han X."/>
            <person name="Sun S."/>
            <person name="Hou Z."/>
            <person name="He W."/>
            <person name="Dai G."/>
            <person name="Sun C."/>
            <person name="Schmutz J."/>
            <person name="Leebens-Mack J.H."/>
            <person name="Li F.W."/>
            <person name="Wang L."/>
        </authorList>
    </citation>
    <scope>NUCLEOTIDE SEQUENCE [LARGE SCALE GENOMIC DNA]</scope>
    <source>
        <strain evidence="2">cv. PW_Plant_1</strain>
    </source>
</reference>
<proteinExistence type="predicted"/>
<protein>
    <submittedName>
        <fullName evidence="1">Uncharacterized protein</fullName>
    </submittedName>
</protein>
<gene>
    <name evidence="1" type="ORF">O6H91_06G131800</name>
</gene>
<dbReference type="EMBL" id="CM055097">
    <property type="protein sequence ID" value="KAJ7554223.1"/>
    <property type="molecule type" value="Genomic_DNA"/>
</dbReference>
<evidence type="ECO:0000313" key="2">
    <source>
        <dbReference type="Proteomes" id="UP001162992"/>
    </source>
</evidence>
<organism evidence="1 2">
    <name type="scientific">Diphasiastrum complanatum</name>
    <name type="common">Issler's clubmoss</name>
    <name type="synonym">Lycopodium complanatum</name>
    <dbReference type="NCBI Taxonomy" id="34168"/>
    <lineage>
        <taxon>Eukaryota</taxon>
        <taxon>Viridiplantae</taxon>
        <taxon>Streptophyta</taxon>
        <taxon>Embryophyta</taxon>
        <taxon>Tracheophyta</taxon>
        <taxon>Lycopodiopsida</taxon>
        <taxon>Lycopodiales</taxon>
        <taxon>Lycopodiaceae</taxon>
        <taxon>Lycopodioideae</taxon>
        <taxon>Diphasiastrum</taxon>
    </lineage>
</organism>
<evidence type="ECO:0000313" key="1">
    <source>
        <dbReference type="EMBL" id="KAJ7554223.1"/>
    </source>
</evidence>
<keyword evidence="2" id="KW-1185">Reference proteome</keyword>
<accession>A0ACC2DJ31</accession>
<name>A0ACC2DJ31_DIPCM</name>
<dbReference type="Proteomes" id="UP001162992">
    <property type="component" value="Chromosome 6"/>
</dbReference>
<comment type="caution">
    <text evidence="1">The sequence shown here is derived from an EMBL/GenBank/DDBJ whole genome shotgun (WGS) entry which is preliminary data.</text>
</comment>
<sequence>MGEEMGKPRVLVVGGTGRIGQYISRASVDQGYPTFILTRSALGSDTRKSELIQSLKDSGAVIVEGSLDNHESLLSALRQVDVVISSLAESNLLDQLKLVEAIKEVGTIKRFLPSEYGTDPDRVLHALEPAQQIFGPKRQVRRAIEAAGIPYTYVSSNCIACFFLPGLAQYGIFTPPEDEVAIYGDGNTKVIWVDERDSATYAMKAIDDPRAINKTLYIRPPANILSQNEVVEIWERKIGKTLKKTTITEEDILTRIQDGEFPINVELAIFHVIFYKGALYNFDIGPDALEASELYPEVTYTSADSYLDQFMVGRKAHISP</sequence>